<organism evidence="1 2">
    <name type="scientific">Bradyrhizobium canariense</name>
    <dbReference type="NCBI Taxonomy" id="255045"/>
    <lineage>
        <taxon>Bacteria</taxon>
        <taxon>Pseudomonadati</taxon>
        <taxon>Pseudomonadota</taxon>
        <taxon>Alphaproteobacteria</taxon>
        <taxon>Hyphomicrobiales</taxon>
        <taxon>Nitrobacteraceae</taxon>
        <taxon>Bradyrhizobium</taxon>
    </lineage>
</organism>
<protein>
    <recommendedName>
        <fullName evidence="3">Serine dehydrogenase proteinase</fullName>
    </recommendedName>
</protein>
<dbReference type="Pfam" id="PF01972">
    <property type="entry name" value="SDH_protease"/>
    <property type="match status" value="1"/>
</dbReference>
<proteinExistence type="predicted"/>
<reference evidence="1 2" key="1">
    <citation type="submission" date="2017-03" db="EMBL/GenBank/DDBJ databases">
        <title>Whole genome sequences of fourteen strains of Bradyrhizobium canariense and one strain of Bradyrhizobium japonicum isolated from Lupinus (Papilionoideae: Genisteae) species in Algeria.</title>
        <authorList>
            <person name="Crovadore J."/>
            <person name="Chekireb D."/>
            <person name="Brachmann A."/>
            <person name="Chablais R."/>
            <person name="Cochard B."/>
            <person name="Lefort F."/>
        </authorList>
    </citation>
    <scope>NUCLEOTIDE SEQUENCE [LARGE SCALE GENOMIC DNA]</scope>
    <source>
        <strain evidence="1 2">UBMAN05</strain>
    </source>
</reference>
<evidence type="ECO:0000313" key="2">
    <source>
        <dbReference type="Proteomes" id="UP000193884"/>
    </source>
</evidence>
<evidence type="ECO:0000313" key="1">
    <source>
        <dbReference type="EMBL" id="OSJ24257.1"/>
    </source>
</evidence>
<dbReference type="Gene3D" id="3.90.226.10">
    <property type="entry name" value="2-enoyl-CoA Hydratase, Chain A, domain 1"/>
    <property type="match status" value="1"/>
</dbReference>
<dbReference type="EMBL" id="NAFK01000172">
    <property type="protein sequence ID" value="OSJ24257.1"/>
    <property type="molecule type" value="Genomic_DNA"/>
</dbReference>
<gene>
    <name evidence="1" type="ORF">BST63_27345</name>
</gene>
<accession>A0ABX3WX20</accession>
<evidence type="ECO:0008006" key="3">
    <source>
        <dbReference type="Google" id="ProtNLM"/>
    </source>
</evidence>
<dbReference type="InterPro" id="IPR002825">
    <property type="entry name" value="Pept_S49_ser-pept_pro"/>
</dbReference>
<dbReference type="InterPro" id="IPR029045">
    <property type="entry name" value="ClpP/crotonase-like_dom_sf"/>
</dbReference>
<sequence length="272" mass="30847">MYAAMNAGRYQRQELIKQINREEKTSLLCYVSGLETEIDRNDVIGFVEMLHNIPENSSVDLLLNTYGGDVDACEKLVKLILAKVGTREFRVIVPDLAKSAGTLMALAASTIIMSNASELGMIDPQFLLRDARGNELMYSVTGYLEAYEEHCNALRRTPQDQIALLMLDGFEARTVKKFQGIRDRVRTFAEDMLKRRGAPSSTISQVLMSSTKWKTHGQPILYDDAKQLGLPIEYLAPDDPRWSRYWELYCSLRLQTENGKKIYESAYASQIV</sequence>
<dbReference type="PANTHER" id="PTHR35984">
    <property type="entry name" value="PERIPLASMIC SERINE PROTEASE"/>
    <property type="match status" value="1"/>
</dbReference>
<keyword evidence="2" id="KW-1185">Reference proteome</keyword>
<dbReference type="PANTHER" id="PTHR35984:SF1">
    <property type="entry name" value="PERIPLASMIC SERINE PROTEASE"/>
    <property type="match status" value="1"/>
</dbReference>
<dbReference type="Proteomes" id="UP000193884">
    <property type="component" value="Unassembled WGS sequence"/>
</dbReference>
<name>A0ABX3WX20_9BRAD</name>
<comment type="caution">
    <text evidence="1">The sequence shown here is derived from an EMBL/GenBank/DDBJ whole genome shotgun (WGS) entry which is preliminary data.</text>
</comment>
<dbReference type="SUPFAM" id="SSF52096">
    <property type="entry name" value="ClpP/crotonase"/>
    <property type="match status" value="1"/>
</dbReference>